<protein>
    <submittedName>
        <fullName evidence="2">19567_t:CDS:1</fullName>
    </submittedName>
</protein>
<dbReference type="Proteomes" id="UP000789396">
    <property type="component" value="Unassembled WGS sequence"/>
</dbReference>
<name>A0A9N9CQM7_9GLOM</name>
<sequence>MSRRIRGDRIAVWVRDKDNVGVINGIGLKQELENEERARLEELAKSAKRQSMTLDDSKTDTTVTTPDTVDPNKECIT</sequence>
<evidence type="ECO:0000313" key="3">
    <source>
        <dbReference type="Proteomes" id="UP000789396"/>
    </source>
</evidence>
<feature type="compositionally biased region" description="Low complexity" evidence="1">
    <location>
        <begin position="60"/>
        <end position="69"/>
    </location>
</feature>
<evidence type="ECO:0000256" key="1">
    <source>
        <dbReference type="SAM" id="MobiDB-lite"/>
    </source>
</evidence>
<reference evidence="2" key="1">
    <citation type="submission" date="2021-06" db="EMBL/GenBank/DDBJ databases">
        <authorList>
            <person name="Kallberg Y."/>
            <person name="Tangrot J."/>
            <person name="Rosling A."/>
        </authorList>
    </citation>
    <scope>NUCLEOTIDE SEQUENCE</scope>
    <source>
        <strain evidence="2">IN212</strain>
    </source>
</reference>
<accession>A0A9N9CQM7</accession>
<gene>
    <name evidence="2" type="ORF">RFULGI_LOCUS6880</name>
</gene>
<dbReference type="OrthoDB" id="590761at2759"/>
<organism evidence="2 3">
    <name type="scientific">Racocetra fulgida</name>
    <dbReference type="NCBI Taxonomy" id="60492"/>
    <lineage>
        <taxon>Eukaryota</taxon>
        <taxon>Fungi</taxon>
        <taxon>Fungi incertae sedis</taxon>
        <taxon>Mucoromycota</taxon>
        <taxon>Glomeromycotina</taxon>
        <taxon>Glomeromycetes</taxon>
        <taxon>Diversisporales</taxon>
        <taxon>Gigasporaceae</taxon>
        <taxon>Racocetra</taxon>
    </lineage>
</organism>
<feature type="region of interest" description="Disordered" evidence="1">
    <location>
        <begin position="45"/>
        <end position="77"/>
    </location>
</feature>
<dbReference type="AlphaFoldDB" id="A0A9N9CQM7"/>
<comment type="caution">
    <text evidence="2">The sequence shown here is derived from an EMBL/GenBank/DDBJ whole genome shotgun (WGS) entry which is preliminary data.</text>
</comment>
<evidence type="ECO:0000313" key="2">
    <source>
        <dbReference type="EMBL" id="CAG8608393.1"/>
    </source>
</evidence>
<proteinExistence type="predicted"/>
<dbReference type="EMBL" id="CAJVPZ010009367">
    <property type="protein sequence ID" value="CAG8608393.1"/>
    <property type="molecule type" value="Genomic_DNA"/>
</dbReference>
<keyword evidence="3" id="KW-1185">Reference proteome</keyword>